<evidence type="ECO:0000313" key="3">
    <source>
        <dbReference type="EMBL" id="CAF1056441.1"/>
    </source>
</evidence>
<dbReference type="EMBL" id="CAJNOM010000104">
    <property type="protein sequence ID" value="CAF1056441.1"/>
    <property type="molecule type" value="Genomic_DNA"/>
</dbReference>
<evidence type="ECO:0000313" key="4">
    <source>
        <dbReference type="Proteomes" id="UP000663832"/>
    </source>
</evidence>
<protein>
    <recommendedName>
        <fullName evidence="6">Transmembrane protein</fullName>
    </recommendedName>
</protein>
<evidence type="ECO:0000256" key="1">
    <source>
        <dbReference type="SAM" id="Phobius"/>
    </source>
</evidence>
<dbReference type="EMBL" id="CAJNOI010000040">
    <property type="protein sequence ID" value="CAF0914281.1"/>
    <property type="molecule type" value="Genomic_DNA"/>
</dbReference>
<dbReference type="Proteomes" id="UP000663877">
    <property type="component" value="Unassembled WGS sequence"/>
</dbReference>
<sequence length="149" mass="16042">MEQNSLTLLISIVLAAVGILFTIIGVATPGWAGASSTGKVQLFRCGSPCPLNYTAAGVLLLIAILFLVIAIVFTLMFWRGMISNSSDIIKNIVLFLFLLAAIFITVAYSRAMPSGLYSYHIAVTAGNLVFLSALAFTYWLGRTSVTYVH</sequence>
<organism evidence="2 5">
    <name type="scientific">Adineta steineri</name>
    <dbReference type="NCBI Taxonomy" id="433720"/>
    <lineage>
        <taxon>Eukaryota</taxon>
        <taxon>Metazoa</taxon>
        <taxon>Spiralia</taxon>
        <taxon>Gnathifera</taxon>
        <taxon>Rotifera</taxon>
        <taxon>Eurotatoria</taxon>
        <taxon>Bdelloidea</taxon>
        <taxon>Adinetida</taxon>
        <taxon>Adinetidae</taxon>
        <taxon>Adineta</taxon>
    </lineage>
</organism>
<proteinExistence type="predicted"/>
<evidence type="ECO:0008006" key="6">
    <source>
        <dbReference type="Google" id="ProtNLM"/>
    </source>
</evidence>
<dbReference type="AlphaFoldDB" id="A0A814AJ08"/>
<keyword evidence="1" id="KW-0472">Membrane</keyword>
<keyword evidence="4" id="KW-1185">Reference proteome</keyword>
<keyword evidence="1" id="KW-1133">Transmembrane helix</keyword>
<comment type="caution">
    <text evidence="2">The sequence shown here is derived from an EMBL/GenBank/DDBJ whole genome shotgun (WGS) entry which is preliminary data.</text>
</comment>
<feature type="transmembrane region" description="Helical" evidence="1">
    <location>
        <begin position="51"/>
        <end position="76"/>
    </location>
</feature>
<feature type="transmembrane region" description="Helical" evidence="1">
    <location>
        <begin position="7"/>
        <end position="31"/>
    </location>
</feature>
<evidence type="ECO:0000313" key="2">
    <source>
        <dbReference type="EMBL" id="CAF0914281.1"/>
    </source>
</evidence>
<accession>A0A814AJ08</accession>
<keyword evidence="1" id="KW-0812">Transmembrane</keyword>
<feature type="transmembrane region" description="Helical" evidence="1">
    <location>
        <begin position="117"/>
        <end position="140"/>
    </location>
</feature>
<reference evidence="2" key="1">
    <citation type="submission" date="2021-02" db="EMBL/GenBank/DDBJ databases">
        <authorList>
            <person name="Nowell W R."/>
        </authorList>
    </citation>
    <scope>NUCLEOTIDE SEQUENCE</scope>
</reference>
<dbReference type="OrthoDB" id="10053524at2759"/>
<feature type="transmembrane region" description="Helical" evidence="1">
    <location>
        <begin position="88"/>
        <end position="111"/>
    </location>
</feature>
<name>A0A814AJ08_9BILA</name>
<dbReference type="Proteomes" id="UP000663832">
    <property type="component" value="Unassembled WGS sequence"/>
</dbReference>
<evidence type="ECO:0000313" key="5">
    <source>
        <dbReference type="Proteomes" id="UP000663877"/>
    </source>
</evidence>
<gene>
    <name evidence="2" type="ORF">BJG266_LOCUS11175</name>
    <name evidence="3" type="ORF">QVE165_LOCUS17911</name>
</gene>